<accession>A0A0E0PX66</accession>
<dbReference type="Gramene" id="ORUFI06G13800.1">
    <property type="protein sequence ID" value="ORUFI06G13800.1"/>
    <property type="gene ID" value="ORUFI06G13800"/>
</dbReference>
<feature type="compositionally biased region" description="Polar residues" evidence="1">
    <location>
        <begin position="39"/>
        <end position="49"/>
    </location>
</feature>
<proteinExistence type="predicted"/>
<keyword evidence="3" id="KW-1185">Reference proteome</keyword>
<dbReference type="HOGENOM" id="CLU_2487061_0_0_1"/>
<reference evidence="3" key="1">
    <citation type="submission" date="2013-06" db="EMBL/GenBank/DDBJ databases">
        <authorList>
            <person name="Zhao Q."/>
        </authorList>
    </citation>
    <scope>NUCLEOTIDE SEQUENCE</scope>
    <source>
        <strain evidence="3">cv. W1943</strain>
    </source>
</reference>
<dbReference type="AlphaFoldDB" id="A0A0E0PX66"/>
<evidence type="ECO:0000313" key="2">
    <source>
        <dbReference type="EnsemblPlants" id="ORUFI06G13800.1"/>
    </source>
</evidence>
<reference evidence="2" key="2">
    <citation type="submission" date="2015-06" db="UniProtKB">
        <authorList>
            <consortium name="EnsemblPlants"/>
        </authorList>
    </citation>
    <scope>IDENTIFICATION</scope>
</reference>
<feature type="compositionally biased region" description="Basic and acidic residues" evidence="1">
    <location>
        <begin position="59"/>
        <end position="69"/>
    </location>
</feature>
<sequence>MHRGSGSEASAGCLSPSLHTSTRRRPLRDGDLNLEVSFDPTQTQSTVTATGGGEEGEPVEQRWEGEGRVRQGQWRQESKRGGKPPPEVKSVPKFLQ</sequence>
<evidence type="ECO:0000256" key="1">
    <source>
        <dbReference type="SAM" id="MobiDB-lite"/>
    </source>
</evidence>
<name>A0A0E0PX66_ORYRU</name>
<feature type="region of interest" description="Disordered" evidence="1">
    <location>
        <begin position="1"/>
        <end position="96"/>
    </location>
</feature>
<evidence type="ECO:0000313" key="3">
    <source>
        <dbReference type="Proteomes" id="UP000008022"/>
    </source>
</evidence>
<protein>
    <submittedName>
        <fullName evidence="2">Uncharacterized protein</fullName>
    </submittedName>
</protein>
<organism evidence="2 3">
    <name type="scientific">Oryza rufipogon</name>
    <name type="common">Brownbeard rice</name>
    <name type="synonym">Asian wild rice</name>
    <dbReference type="NCBI Taxonomy" id="4529"/>
    <lineage>
        <taxon>Eukaryota</taxon>
        <taxon>Viridiplantae</taxon>
        <taxon>Streptophyta</taxon>
        <taxon>Embryophyta</taxon>
        <taxon>Tracheophyta</taxon>
        <taxon>Spermatophyta</taxon>
        <taxon>Magnoliopsida</taxon>
        <taxon>Liliopsida</taxon>
        <taxon>Poales</taxon>
        <taxon>Poaceae</taxon>
        <taxon>BOP clade</taxon>
        <taxon>Oryzoideae</taxon>
        <taxon>Oryzeae</taxon>
        <taxon>Oryzinae</taxon>
        <taxon>Oryza</taxon>
    </lineage>
</organism>
<dbReference type="EnsemblPlants" id="ORUFI06G13800.1">
    <property type="protein sequence ID" value="ORUFI06G13800.1"/>
    <property type="gene ID" value="ORUFI06G13800"/>
</dbReference>
<dbReference type="Proteomes" id="UP000008022">
    <property type="component" value="Unassembled WGS sequence"/>
</dbReference>